<name>A0A7S3IAG0_9CILI</name>
<protein>
    <submittedName>
        <fullName evidence="2">Uncharacterized protein</fullName>
    </submittedName>
</protein>
<dbReference type="AlphaFoldDB" id="A0A7S3IAG0"/>
<reference evidence="2" key="1">
    <citation type="submission" date="2021-01" db="EMBL/GenBank/DDBJ databases">
        <authorList>
            <person name="Corre E."/>
            <person name="Pelletier E."/>
            <person name="Niang G."/>
            <person name="Scheremetjew M."/>
            <person name="Finn R."/>
            <person name="Kale V."/>
            <person name="Holt S."/>
            <person name="Cochrane G."/>
            <person name="Meng A."/>
            <person name="Brown T."/>
            <person name="Cohen L."/>
        </authorList>
    </citation>
    <scope>NUCLEOTIDE SEQUENCE</scope>
</reference>
<keyword evidence="1" id="KW-1133">Transmembrane helix</keyword>
<feature type="transmembrane region" description="Helical" evidence="1">
    <location>
        <begin position="60"/>
        <end position="78"/>
    </location>
</feature>
<evidence type="ECO:0000256" key="1">
    <source>
        <dbReference type="SAM" id="Phobius"/>
    </source>
</evidence>
<keyword evidence="1" id="KW-0472">Membrane</keyword>
<gene>
    <name evidence="2" type="ORF">FSAL1345_LOCUS510</name>
</gene>
<organism evidence="2">
    <name type="scientific">Fabrea salina</name>
    <dbReference type="NCBI Taxonomy" id="342563"/>
    <lineage>
        <taxon>Eukaryota</taxon>
        <taxon>Sar</taxon>
        <taxon>Alveolata</taxon>
        <taxon>Ciliophora</taxon>
        <taxon>Postciliodesmatophora</taxon>
        <taxon>Heterotrichea</taxon>
        <taxon>Heterotrichida</taxon>
        <taxon>Fabreidae</taxon>
        <taxon>Fabrea</taxon>
    </lineage>
</organism>
<evidence type="ECO:0000313" key="2">
    <source>
        <dbReference type="EMBL" id="CAE0317241.1"/>
    </source>
</evidence>
<sequence>MVKGMDLCMRIVSVLQVLNVFVIMPWASSLTFYYKMISEFAVGLFGFFAKEHALIRWASLLFQGCTMVVNVIFMVWIMEDIYCEENGTCEQKLSMTEMFIFYGQYVAGFTLEALGMIFVANLMMSLGWFFNKRLPPKLNLEKYHLERPRKKTTIYDLFPHPVIYQL</sequence>
<feature type="transmembrane region" description="Helical" evidence="1">
    <location>
        <begin position="7"/>
        <end position="26"/>
    </location>
</feature>
<accession>A0A7S3IAG0</accession>
<keyword evidence="1" id="KW-0812">Transmembrane</keyword>
<dbReference type="EMBL" id="HBIF01000595">
    <property type="protein sequence ID" value="CAE0317241.1"/>
    <property type="molecule type" value="Transcribed_RNA"/>
</dbReference>
<feature type="transmembrane region" description="Helical" evidence="1">
    <location>
        <begin position="105"/>
        <end position="130"/>
    </location>
</feature>
<proteinExistence type="predicted"/>